<dbReference type="RefSeq" id="WP_246276959.1">
    <property type="nucleotide sequence ID" value="NZ_SRRZ01000109.1"/>
</dbReference>
<protein>
    <submittedName>
        <fullName evidence="1">Uncharacterized protein</fullName>
    </submittedName>
</protein>
<sequence>MPAPFPNSIKAHRATNHLKIKAHKLPILLYLPKIQLHPLRQLTVLAPQQETTILPEIV</sequence>
<gene>
    <name evidence="1" type="ORF">E5S67_04780</name>
</gene>
<organism evidence="1 2">
    <name type="scientific">Microcoleus asticus IPMA8</name>
    <dbReference type="NCBI Taxonomy" id="2563858"/>
    <lineage>
        <taxon>Bacteria</taxon>
        <taxon>Bacillati</taxon>
        <taxon>Cyanobacteriota</taxon>
        <taxon>Cyanophyceae</taxon>
        <taxon>Oscillatoriophycideae</taxon>
        <taxon>Oscillatoriales</taxon>
        <taxon>Microcoleaceae</taxon>
        <taxon>Microcoleus</taxon>
        <taxon>Microcoleus asticus</taxon>
    </lineage>
</organism>
<evidence type="ECO:0000313" key="2">
    <source>
        <dbReference type="Proteomes" id="UP000702425"/>
    </source>
</evidence>
<evidence type="ECO:0000313" key="1">
    <source>
        <dbReference type="EMBL" id="NQE37013.1"/>
    </source>
</evidence>
<proteinExistence type="predicted"/>
<dbReference type="EMBL" id="SRRZ01000109">
    <property type="protein sequence ID" value="NQE37013.1"/>
    <property type="molecule type" value="Genomic_DNA"/>
</dbReference>
<accession>A0ABX2D3F2</accession>
<reference evidence="1 2" key="1">
    <citation type="journal article" date="2020" name="Sci. Rep.">
        <title>A novel cyanobacterial geosmin producer, revising GeoA distribution and dispersion patterns in Bacteria.</title>
        <authorList>
            <person name="Churro C."/>
            <person name="Semedo-Aguiar A.P."/>
            <person name="Silva A.D."/>
            <person name="Pereira-Leal J.B."/>
            <person name="Leite R.B."/>
        </authorList>
    </citation>
    <scope>NUCLEOTIDE SEQUENCE [LARGE SCALE GENOMIC DNA]</scope>
    <source>
        <strain evidence="1 2">IPMA8</strain>
    </source>
</reference>
<name>A0ABX2D3F2_9CYAN</name>
<comment type="caution">
    <text evidence="1">The sequence shown here is derived from an EMBL/GenBank/DDBJ whole genome shotgun (WGS) entry which is preliminary data.</text>
</comment>
<dbReference type="Proteomes" id="UP000702425">
    <property type="component" value="Unassembled WGS sequence"/>
</dbReference>
<keyword evidence="2" id="KW-1185">Reference proteome</keyword>